<dbReference type="Proteomes" id="UP000005309">
    <property type="component" value="Unassembled WGS sequence"/>
</dbReference>
<evidence type="ECO:0000313" key="1">
    <source>
        <dbReference type="EMBL" id="EEQ47911.1"/>
    </source>
</evidence>
<gene>
    <name evidence="1" type="ORF">HMPREF0908_1840</name>
</gene>
<proteinExistence type="predicted"/>
<sequence length="62" mass="7096">MAAAHVVAFVFSAVGENISLDTMKRPNEKDMTVIAENYLRTKHVRNSAQRFVRIETSYLLVR</sequence>
<protein>
    <submittedName>
        <fullName evidence="1">Uncharacterized protein</fullName>
    </submittedName>
</protein>
<name>C4V5P6_9FIRM</name>
<organism evidence="1 2">
    <name type="scientific">Selenomonas flueggei ATCC 43531</name>
    <dbReference type="NCBI Taxonomy" id="638302"/>
    <lineage>
        <taxon>Bacteria</taxon>
        <taxon>Bacillati</taxon>
        <taxon>Bacillota</taxon>
        <taxon>Negativicutes</taxon>
        <taxon>Selenomonadales</taxon>
        <taxon>Selenomonadaceae</taxon>
        <taxon>Selenomonas</taxon>
    </lineage>
</organism>
<dbReference type="AlphaFoldDB" id="C4V5P6"/>
<keyword evidence="2" id="KW-1185">Reference proteome</keyword>
<evidence type="ECO:0000313" key="2">
    <source>
        <dbReference type="Proteomes" id="UP000005309"/>
    </source>
</evidence>
<dbReference type="EMBL" id="ACLA01000031">
    <property type="protein sequence ID" value="EEQ47911.1"/>
    <property type="molecule type" value="Genomic_DNA"/>
</dbReference>
<comment type="caution">
    <text evidence="1">The sequence shown here is derived from an EMBL/GenBank/DDBJ whole genome shotgun (WGS) entry which is preliminary data.</text>
</comment>
<accession>C4V5P6</accession>
<reference evidence="1 2" key="1">
    <citation type="submission" date="2009-04" db="EMBL/GenBank/DDBJ databases">
        <authorList>
            <person name="Qin X."/>
            <person name="Bachman B."/>
            <person name="Battles P."/>
            <person name="Bell A."/>
            <person name="Bess C."/>
            <person name="Bickham C."/>
            <person name="Chaboub L."/>
            <person name="Chen D."/>
            <person name="Coyle M."/>
            <person name="Deiros D.R."/>
            <person name="Dinh H."/>
            <person name="Forbes L."/>
            <person name="Fowler G."/>
            <person name="Francisco L."/>
            <person name="Fu Q."/>
            <person name="Gubbala S."/>
            <person name="Hale W."/>
            <person name="Han Y."/>
            <person name="Hemphill L."/>
            <person name="Highlander S.K."/>
            <person name="Hirani K."/>
            <person name="Hogues M."/>
            <person name="Jackson L."/>
            <person name="Jakkamsetti A."/>
            <person name="Javaid M."/>
            <person name="Jiang H."/>
            <person name="Korchina V."/>
            <person name="Kovar C."/>
            <person name="Lara F."/>
            <person name="Lee S."/>
            <person name="Mata R."/>
            <person name="Mathew T."/>
            <person name="Moen C."/>
            <person name="Morales K."/>
            <person name="Munidasa M."/>
            <person name="Nazareth L."/>
            <person name="Ngo R."/>
            <person name="Nguyen L."/>
            <person name="Okwuonu G."/>
            <person name="Ongeri F."/>
            <person name="Patil S."/>
            <person name="Petrosino J."/>
            <person name="Pham C."/>
            <person name="Pham P."/>
            <person name="Pu L.-L."/>
            <person name="Puazo M."/>
            <person name="Raj R."/>
            <person name="Reid J."/>
            <person name="Rouhana J."/>
            <person name="Saada N."/>
            <person name="Shang Y."/>
            <person name="Simmons D."/>
            <person name="Thornton R."/>
            <person name="Warren J."/>
            <person name="Weissenberger G."/>
            <person name="Zhang J."/>
            <person name="Zhang L."/>
            <person name="Zhou C."/>
            <person name="Zhu D."/>
            <person name="Muzny D."/>
            <person name="Worley K."/>
            <person name="Gibbs R."/>
        </authorList>
    </citation>
    <scope>NUCLEOTIDE SEQUENCE [LARGE SCALE GENOMIC DNA]</scope>
    <source>
        <strain evidence="1 2">ATCC 43531</strain>
    </source>
</reference>
<dbReference type="HOGENOM" id="CLU_2901722_0_0_9"/>